<dbReference type="RefSeq" id="WP_199391081.1">
    <property type="nucleotide sequence ID" value="NZ_JAEMHL010000021.1"/>
</dbReference>
<reference evidence="1 2" key="1">
    <citation type="submission" date="2020-12" db="EMBL/GenBank/DDBJ databases">
        <title>Geomonas sp. Red421, isolated from paddy soil.</title>
        <authorList>
            <person name="Xu Z."/>
            <person name="Zhang Z."/>
            <person name="Masuda Y."/>
            <person name="Itoh H."/>
            <person name="Senoo K."/>
        </authorList>
    </citation>
    <scope>NUCLEOTIDE SEQUENCE [LARGE SCALE GENOMIC DNA]</scope>
    <source>
        <strain evidence="1 2">Red421</strain>
    </source>
</reference>
<protein>
    <submittedName>
        <fullName evidence="1">Uncharacterized protein</fullName>
    </submittedName>
</protein>
<keyword evidence="2" id="KW-1185">Reference proteome</keyword>
<evidence type="ECO:0000313" key="2">
    <source>
        <dbReference type="Proteomes" id="UP000614714"/>
    </source>
</evidence>
<sequence>MSIDVETKVPESLLIKLSEFLDPKPLDYWVKRIPAIMTIPGHATKFNRIEEAKSKEELADYLAELRYALIFKKLGYLVTMEPEGDKGPDLKIEKEAFVAFVEVTRFRPTPELQKTYEISSDLADDIEVVDYASVENCIQKVYSKVTNKFNQVADFHAILAIWNDSEAIDHSDMPQAIKNIISIDDGSVLVPKNLNTIIFGSFESNEKQFYCFKMKLNVDEATQSFFVEMENSRLGKI</sequence>
<name>A0ABS0YK93_9BACT</name>
<organism evidence="1 2">
    <name type="scientific">Geomonas anaerohicana</name>
    <dbReference type="NCBI Taxonomy" id="2798583"/>
    <lineage>
        <taxon>Bacteria</taxon>
        <taxon>Pseudomonadati</taxon>
        <taxon>Thermodesulfobacteriota</taxon>
        <taxon>Desulfuromonadia</taxon>
        <taxon>Geobacterales</taxon>
        <taxon>Geobacteraceae</taxon>
        <taxon>Geomonas</taxon>
    </lineage>
</organism>
<proteinExistence type="predicted"/>
<evidence type="ECO:0000313" key="1">
    <source>
        <dbReference type="EMBL" id="MBJ6752677.1"/>
    </source>
</evidence>
<comment type="caution">
    <text evidence="1">The sequence shown here is derived from an EMBL/GenBank/DDBJ whole genome shotgun (WGS) entry which is preliminary data.</text>
</comment>
<dbReference type="EMBL" id="JAEMHL010000021">
    <property type="protein sequence ID" value="MBJ6752677.1"/>
    <property type="molecule type" value="Genomic_DNA"/>
</dbReference>
<gene>
    <name evidence="1" type="ORF">JFN91_20870</name>
</gene>
<dbReference type="Proteomes" id="UP000614714">
    <property type="component" value="Unassembled WGS sequence"/>
</dbReference>
<accession>A0ABS0YK93</accession>